<dbReference type="AlphaFoldDB" id="A0A6L2JZ49"/>
<protein>
    <submittedName>
        <fullName evidence="2">Uncharacterized protein</fullName>
    </submittedName>
</protein>
<name>A0A6L2JZ49_TANCI</name>
<feature type="compositionally biased region" description="Polar residues" evidence="1">
    <location>
        <begin position="55"/>
        <end position="67"/>
    </location>
</feature>
<reference evidence="2" key="1">
    <citation type="journal article" date="2019" name="Sci. Rep.">
        <title>Draft genome of Tanacetum cinerariifolium, the natural source of mosquito coil.</title>
        <authorList>
            <person name="Yamashiro T."/>
            <person name="Shiraishi A."/>
            <person name="Satake H."/>
            <person name="Nakayama K."/>
        </authorList>
    </citation>
    <scope>NUCLEOTIDE SEQUENCE</scope>
</reference>
<accession>A0A6L2JZ49</accession>
<evidence type="ECO:0000313" key="2">
    <source>
        <dbReference type="EMBL" id="GEU41842.1"/>
    </source>
</evidence>
<sequence>MKMNPDAFHRPPEEEVTLCKAWVRISEDSVVCNMKREVGFWIEVLDYVRKKLNRRSNGGARSSTTNGHGRIEEKTVASKATSTTDIDEALVVFDNEERRMHCLFGDQKEGAQNKAINVGNARI</sequence>
<organism evidence="2">
    <name type="scientific">Tanacetum cinerariifolium</name>
    <name type="common">Dalmatian daisy</name>
    <name type="synonym">Chrysanthemum cinerariifolium</name>
    <dbReference type="NCBI Taxonomy" id="118510"/>
    <lineage>
        <taxon>Eukaryota</taxon>
        <taxon>Viridiplantae</taxon>
        <taxon>Streptophyta</taxon>
        <taxon>Embryophyta</taxon>
        <taxon>Tracheophyta</taxon>
        <taxon>Spermatophyta</taxon>
        <taxon>Magnoliopsida</taxon>
        <taxon>eudicotyledons</taxon>
        <taxon>Gunneridae</taxon>
        <taxon>Pentapetalae</taxon>
        <taxon>asterids</taxon>
        <taxon>campanulids</taxon>
        <taxon>Asterales</taxon>
        <taxon>Asteraceae</taxon>
        <taxon>Asteroideae</taxon>
        <taxon>Anthemideae</taxon>
        <taxon>Anthemidinae</taxon>
        <taxon>Tanacetum</taxon>
    </lineage>
</organism>
<comment type="caution">
    <text evidence="2">The sequence shown here is derived from an EMBL/GenBank/DDBJ whole genome shotgun (WGS) entry which is preliminary data.</text>
</comment>
<proteinExistence type="predicted"/>
<feature type="region of interest" description="Disordered" evidence="1">
    <location>
        <begin position="55"/>
        <end position="81"/>
    </location>
</feature>
<dbReference type="EMBL" id="BKCJ010001491">
    <property type="protein sequence ID" value="GEU41842.1"/>
    <property type="molecule type" value="Genomic_DNA"/>
</dbReference>
<evidence type="ECO:0000256" key="1">
    <source>
        <dbReference type="SAM" id="MobiDB-lite"/>
    </source>
</evidence>
<gene>
    <name evidence="2" type="ORF">Tci_013820</name>
</gene>